<accession>A0A8H5ZQI4</accession>
<name>A0A8H5ZQI4_COCSA</name>
<proteinExistence type="predicted"/>
<dbReference type="AlphaFoldDB" id="A0A8H5ZQI4"/>
<feature type="non-terminal residue" evidence="1">
    <location>
        <position position="147"/>
    </location>
</feature>
<evidence type="ECO:0000313" key="2">
    <source>
        <dbReference type="Proteomes" id="UP000624244"/>
    </source>
</evidence>
<organism evidence="1 2">
    <name type="scientific">Cochliobolus sativus</name>
    <name type="common">Common root rot and spot blotch fungus</name>
    <name type="synonym">Bipolaris sorokiniana</name>
    <dbReference type="NCBI Taxonomy" id="45130"/>
    <lineage>
        <taxon>Eukaryota</taxon>
        <taxon>Fungi</taxon>
        <taxon>Dikarya</taxon>
        <taxon>Ascomycota</taxon>
        <taxon>Pezizomycotina</taxon>
        <taxon>Dothideomycetes</taxon>
        <taxon>Pleosporomycetidae</taxon>
        <taxon>Pleosporales</taxon>
        <taxon>Pleosporineae</taxon>
        <taxon>Pleosporaceae</taxon>
        <taxon>Bipolaris</taxon>
    </lineage>
</organism>
<dbReference type="Proteomes" id="UP000624244">
    <property type="component" value="Unassembled WGS sequence"/>
</dbReference>
<evidence type="ECO:0000313" key="1">
    <source>
        <dbReference type="EMBL" id="KAF5852395.1"/>
    </source>
</evidence>
<protein>
    <submittedName>
        <fullName evidence="1">Uncharacterized protein</fullName>
    </submittedName>
</protein>
<sequence>RFLLVTLDPLYAKLSERTLFIDNLSNRVNPTFKLLLERTRENGITFYRLLIGRKKTFTEFKAHFISAAVKGSVLRPKPTPTLYRVHSSTPRLLLKTPALDNVTTENYYHCGKPSYYANNCLVLRISGVGTPFRKRISTGDKLARDKS</sequence>
<comment type="caution">
    <text evidence="1">The sequence shown here is derived from an EMBL/GenBank/DDBJ whole genome shotgun (WGS) entry which is preliminary data.</text>
</comment>
<gene>
    <name evidence="1" type="ORF">GGP41_007812</name>
</gene>
<reference evidence="1" key="1">
    <citation type="submission" date="2019-11" db="EMBL/GenBank/DDBJ databases">
        <title>Bipolaris sorokiniana Genome sequencing.</title>
        <authorList>
            <person name="Wang H."/>
        </authorList>
    </citation>
    <scope>NUCLEOTIDE SEQUENCE</scope>
</reference>
<dbReference type="EMBL" id="WNKQ01000003">
    <property type="protein sequence ID" value="KAF5852395.1"/>
    <property type="molecule type" value="Genomic_DNA"/>
</dbReference>